<dbReference type="EMBL" id="JAIZAY010000001">
    <property type="protein sequence ID" value="KAJ8048799.1"/>
    <property type="molecule type" value="Genomic_DNA"/>
</dbReference>
<sequence>MRDRYPQLQNEELDEERDGVIVPGSWRDAGVLVDCEREATIGARSTREGRELRQYLMHYVNRPGGSVPWQDAAIDAPLN</sequence>
<proteinExistence type="predicted"/>
<accession>A0A9Q1CQS2</accession>
<evidence type="ECO:0000313" key="2">
    <source>
        <dbReference type="Proteomes" id="UP001152320"/>
    </source>
</evidence>
<dbReference type="OrthoDB" id="10061326at2759"/>
<gene>
    <name evidence="1" type="ORF">HOLleu_01266</name>
</gene>
<keyword evidence="2" id="KW-1185">Reference proteome</keyword>
<dbReference type="Proteomes" id="UP001152320">
    <property type="component" value="Chromosome 1"/>
</dbReference>
<protein>
    <submittedName>
        <fullName evidence="1">Uncharacterized protein</fullName>
    </submittedName>
</protein>
<comment type="caution">
    <text evidence="1">The sequence shown here is derived from an EMBL/GenBank/DDBJ whole genome shotgun (WGS) entry which is preliminary data.</text>
</comment>
<dbReference type="AlphaFoldDB" id="A0A9Q1CQS2"/>
<name>A0A9Q1CQS2_HOLLE</name>
<organism evidence="1 2">
    <name type="scientific">Holothuria leucospilota</name>
    <name type="common">Black long sea cucumber</name>
    <name type="synonym">Mertensiothuria leucospilota</name>
    <dbReference type="NCBI Taxonomy" id="206669"/>
    <lineage>
        <taxon>Eukaryota</taxon>
        <taxon>Metazoa</taxon>
        <taxon>Echinodermata</taxon>
        <taxon>Eleutherozoa</taxon>
        <taxon>Echinozoa</taxon>
        <taxon>Holothuroidea</taxon>
        <taxon>Aspidochirotacea</taxon>
        <taxon>Aspidochirotida</taxon>
        <taxon>Holothuriidae</taxon>
        <taxon>Holothuria</taxon>
    </lineage>
</organism>
<reference evidence="1" key="1">
    <citation type="submission" date="2021-10" db="EMBL/GenBank/DDBJ databases">
        <title>Tropical sea cucumber genome reveals ecological adaptation and Cuvierian tubules defense mechanism.</title>
        <authorList>
            <person name="Chen T."/>
        </authorList>
    </citation>
    <scope>NUCLEOTIDE SEQUENCE</scope>
    <source>
        <strain evidence="1">Nanhai2018</strain>
        <tissue evidence="1">Muscle</tissue>
    </source>
</reference>
<evidence type="ECO:0000313" key="1">
    <source>
        <dbReference type="EMBL" id="KAJ8048799.1"/>
    </source>
</evidence>